<organism evidence="1">
    <name type="scientific">Arundo donax</name>
    <name type="common">Giant reed</name>
    <name type="synonym">Donax arundinaceus</name>
    <dbReference type="NCBI Taxonomy" id="35708"/>
    <lineage>
        <taxon>Eukaryota</taxon>
        <taxon>Viridiplantae</taxon>
        <taxon>Streptophyta</taxon>
        <taxon>Embryophyta</taxon>
        <taxon>Tracheophyta</taxon>
        <taxon>Spermatophyta</taxon>
        <taxon>Magnoliopsida</taxon>
        <taxon>Liliopsida</taxon>
        <taxon>Poales</taxon>
        <taxon>Poaceae</taxon>
        <taxon>PACMAD clade</taxon>
        <taxon>Arundinoideae</taxon>
        <taxon>Arundineae</taxon>
        <taxon>Arundo</taxon>
    </lineage>
</organism>
<accession>A0A0A9C576</accession>
<dbReference type="AlphaFoldDB" id="A0A0A9C576"/>
<evidence type="ECO:0000313" key="1">
    <source>
        <dbReference type="EMBL" id="JAD66647.1"/>
    </source>
</evidence>
<proteinExistence type="predicted"/>
<dbReference type="EMBL" id="GBRH01231248">
    <property type="protein sequence ID" value="JAD66647.1"/>
    <property type="molecule type" value="Transcribed_RNA"/>
</dbReference>
<reference evidence="1" key="2">
    <citation type="journal article" date="2015" name="Data Brief">
        <title>Shoot transcriptome of the giant reed, Arundo donax.</title>
        <authorList>
            <person name="Barrero R.A."/>
            <person name="Guerrero F.D."/>
            <person name="Moolhuijzen P."/>
            <person name="Goolsby J.A."/>
            <person name="Tidwell J."/>
            <person name="Bellgard S.E."/>
            <person name="Bellgard M.I."/>
        </authorList>
    </citation>
    <scope>NUCLEOTIDE SEQUENCE</scope>
    <source>
        <tissue evidence="1">Shoot tissue taken approximately 20 cm above the soil surface</tissue>
    </source>
</reference>
<reference evidence="1" key="1">
    <citation type="submission" date="2014-09" db="EMBL/GenBank/DDBJ databases">
        <authorList>
            <person name="Magalhaes I.L.F."/>
            <person name="Oliveira U."/>
            <person name="Santos F.R."/>
            <person name="Vidigal T.H.D.A."/>
            <person name="Brescovit A.D."/>
            <person name="Santos A.J."/>
        </authorList>
    </citation>
    <scope>NUCLEOTIDE SEQUENCE</scope>
    <source>
        <tissue evidence="1">Shoot tissue taken approximately 20 cm above the soil surface</tissue>
    </source>
</reference>
<sequence length="20" mass="2068">MDVNAGWAVTGFGEEDLAGE</sequence>
<protein>
    <submittedName>
        <fullName evidence="1">Uncharacterized protein</fullName>
    </submittedName>
</protein>
<name>A0A0A9C576_ARUDO</name>